<gene>
    <name evidence="1" type="ORF">AVEN_95113_1</name>
</gene>
<proteinExistence type="predicted"/>
<protein>
    <submittedName>
        <fullName evidence="1">Uncharacterized protein</fullName>
    </submittedName>
</protein>
<accession>A0A4Y2I8M5</accession>
<keyword evidence="2" id="KW-1185">Reference proteome</keyword>
<dbReference type="GO" id="GO:0003676">
    <property type="term" value="F:nucleic acid binding"/>
    <property type="evidence" value="ECO:0007669"/>
    <property type="project" value="InterPro"/>
</dbReference>
<dbReference type="Proteomes" id="UP000499080">
    <property type="component" value="Unassembled WGS sequence"/>
</dbReference>
<comment type="caution">
    <text evidence="1">The sequence shown here is derived from an EMBL/GenBank/DDBJ whole genome shotgun (WGS) entry which is preliminary data.</text>
</comment>
<dbReference type="EMBL" id="BGPR01002474">
    <property type="protein sequence ID" value="GBM74101.1"/>
    <property type="molecule type" value="Genomic_DNA"/>
</dbReference>
<dbReference type="InterPro" id="IPR036397">
    <property type="entry name" value="RNaseH_sf"/>
</dbReference>
<dbReference type="OrthoDB" id="8031842at2759"/>
<dbReference type="AlphaFoldDB" id="A0A4Y2I8M5"/>
<evidence type="ECO:0000313" key="1">
    <source>
        <dbReference type="EMBL" id="GBM74101.1"/>
    </source>
</evidence>
<dbReference type="Gene3D" id="3.30.420.10">
    <property type="entry name" value="Ribonuclease H-like superfamily/Ribonuclease H"/>
    <property type="match status" value="1"/>
</dbReference>
<name>A0A4Y2I8M5_ARAVE</name>
<organism evidence="1 2">
    <name type="scientific">Araneus ventricosus</name>
    <name type="common">Orbweaver spider</name>
    <name type="synonym">Epeira ventricosa</name>
    <dbReference type="NCBI Taxonomy" id="182803"/>
    <lineage>
        <taxon>Eukaryota</taxon>
        <taxon>Metazoa</taxon>
        <taxon>Ecdysozoa</taxon>
        <taxon>Arthropoda</taxon>
        <taxon>Chelicerata</taxon>
        <taxon>Arachnida</taxon>
        <taxon>Araneae</taxon>
        <taxon>Araneomorphae</taxon>
        <taxon>Entelegynae</taxon>
        <taxon>Araneoidea</taxon>
        <taxon>Araneidae</taxon>
        <taxon>Araneus</taxon>
    </lineage>
</organism>
<evidence type="ECO:0000313" key="2">
    <source>
        <dbReference type="Proteomes" id="UP000499080"/>
    </source>
</evidence>
<reference evidence="1 2" key="1">
    <citation type="journal article" date="2019" name="Sci. Rep.">
        <title>Orb-weaving spider Araneus ventricosus genome elucidates the spidroin gene catalogue.</title>
        <authorList>
            <person name="Kono N."/>
            <person name="Nakamura H."/>
            <person name="Ohtoshi R."/>
            <person name="Moran D.A.P."/>
            <person name="Shinohara A."/>
            <person name="Yoshida Y."/>
            <person name="Fujiwara M."/>
            <person name="Mori M."/>
            <person name="Tomita M."/>
            <person name="Arakawa K."/>
        </authorList>
    </citation>
    <scope>NUCLEOTIDE SEQUENCE [LARGE SCALE GENOMIC DNA]</scope>
</reference>
<sequence length="158" mass="18167">MIDWSSITITSPPILRNISTALFRSIVRDEKNPEWDFVHFPYDTQAVELCAKYGYVNTKKCRIWATENPFGHQSELFHSEKSNYVVWVYGIVYHRAILFEDIGSVTCMVNGVRYESPLRSHVIPALQQRACIGSTIFIQDGASPRIANLVKRLISMHF</sequence>